<dbReference type="InParanoid" id="Q01NB9"/>
<evidence type="ECO:0000313" key="3">
    <source>
        <dbReference type="EMBL" id="ABJ84707.1"/>
    </source>
</evidence>
<dbReference type="Pfam" id="PF13620">
    <property type="entry name" value="CarboxypepD_reg"/>
    <property type="match status" value="2"/>
</dbReference>
<proteinExistence type="predicted"/>
<dbReference type="eggNOG" id="COG4932">
    <property type="taxonomic scope" value="Bacteria"/>
</dbReference>
<accession>Q01NB9</accession>
<feature type="signal peptide" evidence="2">
    <location>
        <begin position="1"/>
        <end position="17"/>
    </location>
</feature>
<dbReference type="InterPro" id="IPR051417">
    <property type="entry name" value="SDr/BOS_complex"/>
</dbReference>
<name>Q01NB9_SOLUE</name>
<reference evidence="3" key="1">
    <citation type="submission" date="2006-10" db="EMBL/GenBank/DDBJ databases">
        <title>Complete sequence of Solibacter usitatus Ellin6076.</title>
        <authorList>
            <consortium name="US DOE Joint Genome Institute"/>
            <person name="Copeland A."/>
            <person name="Lucas S."/>
            <person name="Lapidus A."/>
            <person name="Barry K."/>
            <person name="Detter J.C."/>
            <person name="Glavina del Rio T."/>
            <person name="Hammon N."/>
            <person name="Israni S."/>
            <person name="Dalin E."/>
            <person name="Tice H."/>
            <person name="Pitluck S."/>
            <person name="Thompson L.S."/>
            <person name="Brettin T."/>
            <person name="Bruce D."/>
            <person name="Han C."/>
            <person name="Tapia R."/>
            <person name="Gilna P."/>
            <person name="Schmutz J."/>
            <person name="Larimer F."/>
            <person name="Land M."/>
            <person name="Hauser L."/>
            <person name="Kyrpides N."/>
            <person name="Mikhailova N."/>
            <person name="Janssen P.H."/>
            <person name="Kuske C.R."/>
            <person name="Richardson P."/>
        </authorList>
    </citation>
    <scope>NUCLEOTIDE SEQUENCE</scope>
    <source>
        <strain evidence="3">Ellin6076</strain>
    </source>
</reference>
<dbReference type="InterPro" id="IPR013784">
    <property type="entry name" value="Carb-bd-like_fold"/>
</dbReference>
<sequence length="483" mass="50455" precursor="true">MRLAAIAALLFACAPLAAQSIAGRVLEDHTGNPLALVEIRLLKPGQRAVVAELETDAEGRFRSPEVAAGEYTLEFAKANYGNATLHLPAGQSATVRLVRGGVIAGTVTDPKGQPIPGAKVFTMVKSANSAVLRPTANVTAVDERGQYRIFGLPPGQYGVAVSYDAAAKGAGAGVLFFPNNQRPRLFTVSGGEEFAGTDFAIQPQALFKVSGKVELPRKGVQMELSLASADQPALSYASMESAKDGTFTFEGIAPGSYELFASGPTNGYAYLGATLEPKAFFGRTRLEVIQNVESLSVTLQPAKAVAVELRGRAAACPVPATVTFSPLEAWHIMGDRSVQARIGEPQLVEQLAPGRYQINVTKLGSGCYQSGTTVVDVGAMNGPAPVAVTVAQAGAIRGKLVGGTGQYVVVLMAEDADLPVQIAMPDAESKFGFAALQPGRYRVAVRPAAEARWVTDTAQMIELDVAGGGPTDVELPCPAAKQQ</sequence>
<dbReference type="PANTHER" id="PTHR23303">
    <property type="entry name" value="CARBOXYPEPTIDASE REGULATORY REGION-CONTAINING"/>
    <property type="match status" value="1"/>
</dbReference>
<evidence type="ECO:0000256" key="1">
    <source>
        <dbReference type="ARBA" id="ARBA00022729"/>
    </source>
</evidence>
<feature type="chain" id="PRO_5004163065" description="Cna B domain protein" evidence="2">
    <location>
        <begin position="18"/>
        <end position="483"/>
    </location>
</feature>
<gene>
    <name evidence="3" type="ordered locus">Acid_3736</name>
</gene>
<dbReference type="AlphaFoldDB" id="Q01NB9"/>
<dbReference type="GO" id="GO:0030246">
    <property type="term" value="F:carbohydrate binding"/>
    <property type="evidence" value="ECO:0007669"/>
    <property type="project" value="InterPro"/>
</dbReference>
<organism evidence="3">
    <name type="scientific">Solibacter usitatus (strain Ellin6076)</name>
    <dbReference type="NCBI Taxonomy" id="234267"/>
    <lineage>
        <taxon>Bacteria</taxon>
        <taxon>Pseudomonadati</taxon>
        <taxon>Acidobacteriota</taxon>
        <taxon>Terriglobia</taxon>
        <taxon>Bryobacterales</taxon>
        <taxon>Solibacteraceae</taxon>
        <taxon>Candidatus Solibacter</taxon>
    </lineage>
</organism>
<evidence type="ECO:0000256" key="2">
    <source>
        <dbReference type="SAM" id="SignalP"/>
    </source>
</evidence>
<dbReference type="Gene3D" id="2.60.40.1120">
    <property type="entry name" value="Carboxypeptidase-like, regulatory domain"/>
    <property type="match status" value="2"/>
</dbReference>
<dbReference type="SUPFAM" id="SSF49452">
    <property type="entry name" value="Starch-binding domain-like"/>
    <property type="match status" value="1"/>
</dbReference>
<dbReference type="EMBL" id="CP000473">
    <property type="protein sequence ID" value="ABJ84707.1"/>
    <property type="molecule type" value="Genomic_DNA"/>
</dbReference>
<dbReference type="HOGENOM" id="CLU_036715_0_0_0"/>
<keyword evidence="1 2" id="KW-0732">Signal</keyword>
<protein>
    <recommendedName>
        <fullName evidence="4">Cna B domain protein</fullName>
    </recommendedName>
</protein>
<dbReference type="SUPFAM" id="SSF49478">
    <property type="entry name" value="Cna protein B-type domain"/>
    <property type="match status" value="1"/>
</dbReference>
<dbReference type="PANTHER" id="PTHR23303:SF14">
    <property type="entry name" value="BOS COMPLEX SUBUNIT NOMO1-RELATED"/>
    <property type="match status" value="1"/>
</dbReference>
<dbReference type="STRING" id="234267.Acid_3736"/>
<dbReference type="KEGG" id="sus:Acid_3736"/>
<evidence type="ECO:0008006" key="4">
    <source>
        <dbReference type="Google" id="ProtNLM"/>
    </source>
</evidence>